<keyword evidence="20" id="KW-1185">Reference proteome</keyword>
<sequence length="810" mass="92602">MKRMLFNATNHEEIRVAIVDGQKLIDLDIESFGREQRKGNIYKGIITRIEPGLEACFVNYGETRHGFLPFKEITKIYFQKNLDIKNPKIQEVLIEGQDIIVQVEKEERGNKGAALTTFISLAGRYLVLMPNNPRGGGISRRLEGAERQEIKDLIEKLNIPQGMSIIARTAGIGRNLEELEWDLSYLIQLWNAIEKAALDNKSPVLIYLESSLVIRAIRDYFSPDINEILVDKVEIAEQAKSFMSLVMPDSANKIHIYSDDIPLFSRFQIEHQIETAYSDSVQLPSGGSIVIDKTEALVAIDVNSAKSTRGSDIEETALRTNLEATEEVARQLRLRDLGGLIVIDFIDMEENKNQRAVEHKLKDSLSLDRARVQMGKISKFGLIELSRQRLKPSLIEGSHIKCPRCNGIGIIRDAESSSLQVLRLVQEEAMKDGTAIVHVYIPLDVAAYLLNEKRADISAIENKLSVNLLFIPSKQLETPHYKIERIKHDDPYLDNIKTSSELINSANNLLKDNKKNDIKYQQEALVKSINHLKQAPINKSKSIFIQKIKNVFSFITRKKSVNCNNTGISNINKNNSDINHIENIKHSASNISEHDKKSYKNYINNSNILVKNNNETKSNKYKYIRNNLASKQSASLNKDKDEKFENFIDDKIENIIPKNNINNYEENSKLNKSNIIETDKKIKKHKNKINKNKVDIEKNLNKKNYFNNKKKSVNNESESNLILNNNDINTVKESIENFNQDSLKSIENEIVNTKKDEKINKNLKMIETKITSDNENLIEKQTIILGRPRKQKNKNINQSDKFIQIETLNK</sequence>
<comment type="similarity">
    <text evidence="3">Belongs to the RNase E/G family. RNase G subfamily.</text>
</comment>
<evidence type="ECO:0000256" key="8">
    <source>
        <dbReference type="ARBA" id="ARBA00022552"/>
    </source>
</evidence>
<dbReference type="GO" id="GO:0008033">
    <property type="term" value="P:tRNA processing"/>
    <property type="evidence" value="ECO:0007669"/>
    <property type="project" value="UniProtKB-KW"/>
</dbReference>
<keyword evidence="17" id="KW-0472">Membrane</keyword>
<name>A0A3S7JA67_9PROT</name>
<dbReference type="GO" id="GO:0006364">
    <property type="term" value="P:rRNA processing"/>
    <property type="evidence" value="ECO:0007669"/>
    <property type="project" value="UniProtKB-KW"/>
</dbReference>
<dbReference type="InterPro" id="IPR048583">
    <property type="entry name" value="RNase_E_G_thioredoxin-like"/>
</dbReference>
<evidence type="ECO:0000259" key="18">
    <source>
        <dbReference type="PROSITE" id="PS50126"/>
    </source>
</evidence>
<keyword evidence="16" id="KW-0694">RNA-binding</keyword>
<dbReference type="Proteomes" id="UP000266796">
    <property type="component" value="Chromosome"/>
</dbReference>
<evidence type="ECO:0000256" key="6">
    <source>
        <dbReference type="ARBA" id="ARBA00022490"/>
    </source>
</evidence>
<evidence type="ECO:0000256" key="12">
    <source>
        <dbReference type="ARBA" id="ARBA00022730"/>
    </source>
</evidence>
<keyword evidence="12" id="KW-0699">rRNA-binding</keyword>
<feature type="domain" description="S1 motif" evidence="18">
    <location>
        <begin position="39"/>
        <end position="118"/>
    </location>
</feature>
<keyword evidence="8" id="KW-0698">rRNA processing</keyword>
<evidence type="ECO:0000256" key="13">
    <source>
        <dbReference type="ARBA" id="ARBA00022759"/>
    </source>
</evidence>
<evidence type="ECO:0000256" key="14">
    <source>
        <dbReference type="ARBA" id="ARBA00022801"/>
    </source>
</evidence>
<dbReference type="GO" id="GO:0019843">
    <property type="term" value="F:rRNA binding"/>
    <property type="evidence" value="ECO:0007669"/>
    <property type="project" value="UniProtKB-KW"/>
</dbReference>
<dbReference type="InterPro" id="IPR004659">
    <property type="entry name" value="RNase_E/G"/>
</dbReference>
<dbReference type="InterPro" id="IPR019307">
    <property type="entry name" value="RNA-bd_AU-1/RNase_E/G"/>
</dbReference>
<keyword evidence="11" id="KW-0479">Metal-binding</keyword>
<keyword evidence="7" id="KW-0997">Cell inner membrane</keyword>
<dbReference type="GO" id="GO:0004540">
    <property type="term" value="F:RNA nuclease activity"/>
    <property type="evidence" value="ECO:0007669"/>
    <property type="project" value="InterPro"/>
</dbReference>
<dbReference type="InterPro" id="IPR003029">
    <property type="entry name" value="S1_domain"/>
</dbReference>
<organism evidence="19 20">
    <name type="scientific">Candidatus Kinetoplastidibacterium kentomonadis</name>
    <dbReference type="NCBI Taxonomy" id="1576550"/>
    <lineage>
        <taxon>Bacteria</taxon>
        <taxon>Pseudomonadati</taxon>
        <taxon>Pseudomonadota</taxon>
        <taxon>Betaproteobacteria</taxon>
        <taxon>Candidatus Kinetoplastidibacterium</taxon>
    </lineage>
</organism>
<evidence type="ECO:0000313" key="20">
    <source>
        <dbReference type="Proteomes" id="UP000266796"/>
    </source>
</evidence>
<protein>
    <recommendedName>
        <fullName evidence="4">Ribonuclease G</fullName>
    </recommendedName>
</protein>
<proteinExistence type="inferred from homology"/>
<dbReference type="InterPro" id="IPR012340">
    <property type="entry name" value="NA-bd_OB-fold"/>
</dbReference>
<dbReference type="PROSITE" id="PS50126">
    <property type="entry name" value="S1"/>
    <property type="match status" value="1"/>
</dbReference>
<dbReference type="KEGG" id="kso:CKSOR_00451"/>
<dbReference type="GO" id="GO:0046872">
    <property type="term" value="F:metal ion binding"/>
    <property type="evidence" value="ECO:0007669"/>
    <property type="project" value="UniProtKB-KW"/>
</dbReference>
<evidence type="ECO:0000256" key="16">
    <source>
        <dbReference type="ARBA" id="ARBA00022884"/>
    </source>
</evidence>
<accession>A0A3S7JA67</accession>
<dbReference type="Pfam" id="PF20833">
    <property type="entry name" value="RNase_E_G_Thio"/>
    <property type="match status" value="1"/>
</dbReference>
<evidence type="ECO:0000256" key="9">
    <source>
        <dbReference type="ARBA" id="ARBA00022694"/>
    </source>
</evidence>
<dbReference type="GO" id="GO:0005737">
    <property type="term" value="C:cytoplasm"/>
    <property type="evidence" value="ECO:0007669"/>
    <property type="project" value="UniProtKB-SubCell"/>
</dbReference>
<evidence type="ECO:0000256" key="2">
    <source>
        <dbReference type="ARBA" id="ARBA00004496"/>
    </source>
</evidence>
<dbReference type="CDD" id="cd04453">
    <property type="entry name" value="S1_RNase_E"/>
    <property type="match status" value="1"/>
</dbReference>
<keyword evidence="9" id="KW-0819">tRNA processing</keyword>
<keyword evidence="6" id="KW-0963">Cytoplasm</keyword>
<keyword evidence="5" id="KW-1003">Cell membrane</keyword>
<evidence type="ECO:0000256" key="5">
    <source>
        <dbReference type="ARBA" id="ARBA00022475"/>
    </source>
</evidence>
<dbReference type="PANTHER" id="PTHR30001">
    <property type="entry name" value="RIBONUCLEASE"/>
    <property type="match status" value="1"/>
</dbReference>
<dbReference type="OrthoDB" id="9804278at2"/>
<evidence type="ECO:0000256" key="1">
    <source>
        <dbReference type="ARBA" id="ARBA00001946"/>
    </source>
</evidence>
<comment type="subcellular location">
    <subcellularLocation>
        <location evidence="2">Cytoplasm</location>
    </subcellularLocation>
</comment>
<keyword evidence="14 19" id="KW-0378">Hydrolase</keyword>
<dbReference type="GO" id="GO:0004519">
    <property type="term" value="F:endonuclease activity"/>
    <property type="evidence" value="ECO:0007669"/>
    <property type="project" value="UniProtKB-KW"/>
</dbReference>
<comment type="cofactor">
    <cofactor evidence="1">
        <name>Mg(2+)</name>
        <dbReference type="ChEBI" id="CHEBI:18420"/>
    </cofactor>
</comment>
<dbReference type="NCBIfam" id="TIGR00757">
    <property type="entry name" value="RNaseEG"/>
    <property type="match status" value="1"/>
</dbReference>
<reference evidence="19 20" key="1">
    <citation type="journal article" date="2018" name="Parasitology">
        <title>The reduced genome of Candidatus Kinetoplastibacterium sorsogonicusi, the endosymbiont of Kentomonas sorsogonicus (Trypanosomatidae): loss of the haem-synthesis pathway.</title>
        <authorList>
            <person name="Silva F.M."/>
            <person name="Kostygov A.Y."/>
            <person name="Spodareva V.V."/>
            <person name="Butenko A."/>
            <person name="Tossou R."/>
            <person name="Lukes J."/>
            <person name="Yurchenko V."/>
            <person name="Alves J.M.P."/>
        </authorList>
    </citation>
    <scope>NUCLEOTIDE SEQUENCE [LARGE SCALE GENOMIC DNA]</scope>
    <source>
        <strain evidence="19 20">MF-08</strain>
    </source>
</reference>
<dbReference type="PANTHER" id="PTHR30001:SF1">
    <property type="entry name" value="RIBONUCLEASE E_G-LIKE PROTEIN, CHLOROPLASTIC"/>
    <property type="match status" value="1"/>
</dbReference>
<evidence type="ECO:0000256" key="7">
    <source>
        <dbReference type="ARBA" id="ARBA00022519"/>
    </source>
</evidence>
<evidence type="ECO:0000256" key="11">
    <source>
        <dbReference type="ARBA" id="ARBA00022723"/>
    </source>
</evidence>
<dbReference type="RefSeq" id="WP_108673969.1">
    <property type="nucleotide sequence ID" value="NZ_CP025628.1"/>
</dbReference>
<dbReference type="AlphaFoldDB" id="A0A3S7JA67"/>
<gene>
    <name evidence="19" type="primary">rne</name>
    <name evidence="19" type="ORF">CKSOR_00451</name>
</gene>
<dbReference type="Gene3D" id="2.40.50.140">
    <property type="entry name" value="Nucleic acid-binding proteins"/>
    <property type="match status" value="1"/>
</dbReference>
<dbReference type="GO" id="GO:0016787">
    <property type="term" value="F:hydrolase activity"/>
    <property type="evidence" value="ECO:0007669"/>
    <property type="project" value="UniProtKB-KW"/>
</dbReference>
<keyword evidence="15" id="KW-0460">Magnesium</keyword>
<dbReference type="Gene3D" id="3.40.1260.20">
    <property type="entry name" value="Ribonuclease E, catalytic domain"/>
    <property type="match status" value="1"/>
</dbReference>
<evidence type="ECO:0000256" key="17">
    <source>
        <dbReference type="ARBA" id="ARBA00023136"/>
    </source>
</evidence>
<evidence type="ECO:0000256" key="10">
    <source>
        <dbReference type="ARBA" id="ARBA00022722"/>
    </source>
</evidence>
<evidence type="ECO:0000313" key="19">
    <source>
        <dbReference type="EMBL" id="AWD32563.1"/>
    </source>
</evidence>
<evidence type="ECO:0000256" key="3">
    <source>
        <dbReference type="ARBA" id="ARBA00005663"/>
    </source>
</evidence>
<dbReference type="Pfam" id="PF00575">
    <property type="entry name" value="S1"/>
    <property type="match status" value="1"/>
</dbReference>
<dbReference type="SUPFAM" id="SSF50249">
    <property type="entry name" value="Nucleic acid-binding proteins"/>
    <property type="match status" value="1"/>
</dbReference>
<keyword evidence="10" id="KW-0540">Nuclease</keyword>
<evidence type="ECO:0000256" key="15">
    <source>
        <dbReference type="ARBA" id="ARBA00022842"/>
    </source>
</evidence>
<dbReference type="EMBL" id="CP025628">
    <property type="protein sequence ID" value="AWD32563.1"/>
    <property type="molecule type" value="Genomic_DNA"/>
</dbReference>
<dbReference type="Pfam" id="PF10150">
    <property type="entry name" value="RNase_E_G"/>
    <property type="match status" value="1"/>
</dbReference>
<evidence type="ECO:0000256" key="4">
    <source>
        <dbReference type="ARBA" id="ARBA00017719"/>
    </source>
</evidence>
<keyword evidence="13" id="KW-0255">Endonuclease</keyword>
<dbReference type="SMART" id="SM00316">
    <property type="entry name" value="S1"/>
    <property type="match status" value="1"/>
</dbReference>